<comment type="catalytic activity">
    <reaction evidence="10">
        <text>(3E,5Z,8Z,11Z,14Z)-eicosapentaenoyl-CoA = (2E,4E,8Z,11Z,14Z)-eicosapentaenoyl-CoA</text>
        <dbReference type="Rhea" id="RHEA:45224"/>
        <dbReference type="ChEBI" id="CHEBI:85090"/>
        <dbReference type="ChEBI" id="CHEBI:85091"/>
    </reaction>
</comment>
<keyword evidence="4" id="KW-0276">Fatty acid metabolism</keyword>
<dbReference type="Gene3D" id="1.10.12.10">
    <property type="entry name" value="Lyase 2-enoyl-coa Hydratase, Chain A, domain 2"/>
    <property type="match status" value="1"/>
</dbReference>
<keyword evidence="7" id="KW-0576">Peroxisome</keyword>
<accession>A0A7R8ZMR1</accession>
<dbReference type="PROSITE" id="PS50157">
    <property type="entry name" value="ZINC_FINGER_C2H2_2"/>
    <property type="match status" value="1"/>
</dbReference>
<dbReference type="Pfam" id="PF00378">
    <property type="entry name" value="ECH_1"/>
    <property type="match status" value="1"/>
</dbReference>
<keyword evidence="6" id="KW-0443">Lipid metabolism</keyword>
<dbReference type="EMBL" id="OB660635">
    <property type="protein sequence ID" value="CAD7225687.1"/>
    <property type="molecule type" value="Genomic_DNA"/>
</dbReference>
<comment type="pathway">
    <text evidence="2">Lipid metabolism; fatty acid beta-oxidation.</text>
</comment>
<evidence type="ECO:0000259" key="13">
    <source>
        <dbReference type="PROSITE" id="PS50157"/>
    </source>
</evidence>
<dbReference type="PANTHER" id="PTHR43149:SF1">
    <property type="entry name" value="DELTA(3,5)-DELTA(2,4)-DIENOYL-COA ISOMERASE, MITOCHONDRIAL"/>
    <property type="match status" value="1"/>
</dbReference>
<dbReference type="InterPro" id="IPR013087">
    <property type="entry name" value="Znf_C2H2_type"/>
</dbReference>
<evidence type="ECO:0000256" key="10">
    <source>
        <dbReference type="ARBA" id="ARBA00052809"/>
    </source>
</evidence>
<evidence type="ECO:0000256" key="12">
    <source>
        <dbReference type="ARBA" id="ARBA00071021"/>
    </source>
</evidence>
<dbReference type="InterPro" id="IPR001753">
    <property type="entry name" value="Enoyl-CoA_hydra/iso"/>
</dbReference>
<reference evidence="14" key="1">
    <citation type="submission" date="2020-11" db="EMBL/GenBank/DDBJ databases">
        <authorList>
            <person name="Tran Van P."/>
        </authorList>
    </citation>
    <scope>NUCLEOTIDE SEQUENCE</scope>
</reference>
<feature type="domain" description="C2H2-type" evidence="13">
    <location>
        <begin position="179"/>
        <end position="202"/>
    </location>
</feature>
<gene>
    <name evidence="14" type="ORF">CTOB1V02_LOCUS3619</name>
</gene>
<dbReference type="PROSITE" id="PS00028">
    <property type="entry name" value="ZINC_FINGER_C2H2_1"/>
    <property type="match status" value="1"/>
</dbReference>
<dbReference type="InterPro" id="IPR029045">
    <property type="entry name" value="ClpP/crotonase-like_dom_sf"/>
</dbReference>
<evidence type="ECO:0000313" key="14">
    <source>
        <dbReference type="EMBL" id="CAD7225687.1"/>
    </source>
</evidence>
<dbReference type="SMART" id="SM00355">
    <property type="entry name" value="ZnF_C2H2"/>
    <property type="match status" value="2"/>
</dbReference>
<evidence type="ECO:0000256" key="2">
    <source>
        <dbReference type="ARBA" id="ARBA00005005"/>
    </source>
</evidence>
<dbReference type="OrthoDB" id="14970at2759"/>
<evidence type="ECO:0000256" key="9">
    <source>
        <dbReference type="ARBA" id="ARBA00051408"/>
    </source>
</evidence>
<dbReference type="FunFam" id="3.90.226.10:FF:000024">
    <property type="entry name" value="Delta3,5-delta2,4-dienoyl-CoA isomerase"/>
    <property type="match status" value="1"/>
</dbReference>
<dbReference type="PANTHER" id="PTHR43149">
    <property type="entry name" value="ENOYL-COA HYDRATASE"/>
    <property type="match status" value="1"/>
</dbReference>
<evidence type="ECO:0000256" key="1">
    <source>
        <dbReference type="ARBA" id="ARBA00004275"/>
    </source>
</evidence>
<comment type="similarity">
    <text evidence="3">Belongs to the enoyl-CoA hydratase/isomerase family.</text>
</comment>
<dbReference type="SUPFAM" id="SSF52096">
    <property type="entry name" value="ClpP/crotonase"/>
    <property type="match status" value="1"/>
</dbReference>
<dbReference type="GO" id="GO:0005777">
    <property type="term" value="C:peroxisome"/>
    <property type="evidence" value="ECO:0007669"/>
    <property type="project" value="UniProtKB-SubCell"/>
</dbReference>
<proteinExistence type="inferred from homology"/>
<keyword evidence="5" id="KW-0007">Acetylation</keyword>
<evidence type="ECO:0000256" key="3">
    <source>
        <dbReference type="ARBA" id="ARBA00005254"/>
    </source>
</evidence>
<dbReference type="InterPro" id="IPR045002">
    <property type="entry name" value="Ech1-like"/>
</dbReference>
<dbReference type="Gene3D" id="3.30.160.60">
    <property type="entry name" value="Classic Zinc Finger"/>
    <property type="match status" value="1"/>
</dbReference>
<comment type="catalytic activity">
    <reaction evidence="9">
        <text>(3E,5Z)-octadienoyl-CoA = (2E,4E)-octadienoyl-CoA</text>
        <dbReference type="Rhea" id="RHEA:45244"/>
        <dbReference type="ChEBI" id="CHEBI:62243"/>
        <dbReference type="ChEBI" id="CHEBI:85108"/>
    </reaction>
</comment>
<dbReference type="GO" id="GO:0005739">
    <property type="term" value="C:mitochondrion"/>
    <property type="evidence" value="ECO:0007669"/>
    <property type="project" value="TreeGrafter"/>
</dbReference>
<dbReference type="GO" id="GO:0006635">
    <property type="term" value="P:fatty acid beta-oxidation"/>
    <property type="evidence" value="ECO:0007669"/>
    <property type="project" value="UniProtKB-UniPathway"/>
</dbReference>
<evidence type="ECO:0000256" key="8">
    <source>
        <dbReference type="ARBA" id="ARBA00023235"/>
    </source>
</evidence>
<sequence length="572" mass="62380">MATKEELLPPEATEQLSVIQKPGNDLCSSHHDSTVDSRNGNQVTEKAEESRIPLSNGSLVVDVSDPSVTEAAKILAEINNVPVQKQIFSYLVVNGEISDGEENVDGDGSPGITQCGEKAEVNVSSLDVAGDELIIDEGEEDESESSEMKQASNYKDSSGKEEMCASAAAKDELEARLTYSCELCDQGFPSFSSLRGHHLSEHYHDIDPNADSPLYQCANCSFSSDSREKVTEHQMIVHHSPPTDTESALAIVKRQLHAAKGGIFACEICSLQMMNSIPRLFASRRCGLRREFVSSFRHYNHLSVTQHEHVFLIELNRPAKKNALNLALWGEIGTCFRELGEESSCRSIILSAKGDTFSAGIDLGELMKLGATFQDEERDSPRKALRARPTIVKFQNDFTALELCGKPVIAAIHGACIGAATNMITCVDIRYASKSAWFQIKETKLGFAADVGVLQRLPKIIGNHSLMNEWALTGRKISAEDALTAGLVSAVFDDKDSLLQRAMDVAQEIAENSPVATRVTKEALLYARDHSVQDSLDQIASVNSLMLQSEDVITAAVAMVSGDKEKPRFKSV</sequence>
<dbReference type="CDD" id="cd06558">
    <property type="entry name" value="crotonase-like"/>
    <property type="match status" value="1"/>
</dbReference>
<evidence type="ECO:0000256" key="11">
    <source>
        <dbReference type="ARBA" id="ARBA00055786"/>
    </source>
</evidence>
<organism evidence="14">
    <name type="scientific">Cyprideis torosa</name>
    <dbReference type="NCBI Taxonomy" id="163714"/>
    <lineage>
        <taxon>Eukaryota</taxon>
        <taxon>Metazoa</taxon>
        <taxon>Ecdysozoa</taxon>
        <taxon>Arthropoda</taxon>
        <taxon>Crustacea</taxon>
        <taxon>Oligostraca</taxon>
        <taxon>Ostracoda</taxon>
        <taxon>Podocopa</taxon>
        <taxon>Podocopida</taxon>
        <taxon>Cytherocopina</taxon>
        <taxon>Cytheroidea</taxon>
        <taxon>Cytherideidae</taxon>
        <taxon>Cyprideis</taxon>
    </lineage>
</organism>
<dbReference type="GO" id="GO:0051750">
    <property type="term" value="F:delta(3,5)-delta(2,4)-dienoyl-CoA isomerase activity"/>
    <property type="evidence" value="ECO:0007669"/>
    <property type="project" value="TreeGrafter"/>
</dbReference>
<protein>
    <recommendedName>
        <fullName evidence="12">Delta(3,5)-Delta(2,4)-dienoyl-CoA isomerase, mitochondrial</fullName>
    </recommendedName>
</protein>
<dbReference type="InterPro" id="IPR014748">
    <property type="entry name" value="Enoyl-CoA_hydra_C"/>
</dbReference>
<evidence type="ECO:0000256" key="6">
    <source>
        <dbReference type="ARBA" id="ARBA00023098"/>
    </source>
</evidence>
<evidence type="ECO:0000256" key="5">
    <source>
        <dbReference type="ARBA" id="ARBA00022990"/>
    </source>
</evidence>
<keyword evidence="8" id="KW-0413">Isomerase</keyword>
<dbReference type="FunFam" id="1.10.12.10:FF:000004">
    <property type="entry name" value="Delta3,5-delta2,4-dienoyl-CoA isomerase"/>
    <property type="match status" value="1"/>
</dbReference>
<dbReference type="AlphaFoldDB" id="A0A7R8ZMR1"/>
<dbReference type="UniPathway" id="UPA00659"/>
<evidence type="ECO:0000256" key="4">
    <source>
        <dbReference type="ARBA" id="ARBA00022832"/>
    </source>
</evidence>
<dbReference type="Gene3D" id="3.90.226.10">
    <property type="entry name" value="2-enoyl-CoA Hydratase, Chain A, domain 1"/>
    <property type="match status" value="1"/>
</dbReference>
<comment type="function">
    <text evidence="11">Isomerization of 3-trans,5-cis-dienoyl-CoA to 2-trans,4-trans-dienoyl-CoA.</text>
</comment>
<name>A0A7R8ZMR1_9CRUS</name>
<comment type="subcellular location">
    <subcellularLocation>
        <location evidence="1">Peroxisome</location>
    </subcellularLocation>
</comment>
<evidence type="ECO:0000256" key="7">
    <source>
        <dbReference type="ARBA" id="ARBA00023140"/>
    </source>
</evidence>